<feature type="region of interest" description="Disordered" evidence="1">
    <location>
        <begin position="32"/>
        <end position="96"/>
    </location>
</feature>
<feature type="compositionally biased region" description="Low complexity" evidence="1">
    <location>
        <begin position="61"/>
        <end position="72"/>
    </location>
</feature>
<organism evidence="2 3">
    <name type="scientific">Morchella conica CCBAS932</name>
    <dbReference type="NCBI Taxonomy" id="1392247"/>
    <lineage>
        <taxon>Eukaryota</taxon>
        <taxon>Fungi</taxon>
        <taxon>Dikarya</taxon>
        <taxon>Ascomycota</taxon>
        <taxon>Pezizomycotina</taxon>
        <taxon>Pezizomycetes</taxon>
        <taxon>Pezizales</taxon>
        <taxon>Morchellaceae</taxon>
        <taxon>Morchella</taxon>
    </lineage>
</organism>
<reference evidence="2 3" key="1">
    <citation type="journal article" date="2018" name="Nat. Ecol. Evol.">
        <title>Pezizomycetes genomes reveal the molecular basis of ectomycorrhizal truffle lifestyle.</title>
        <authorList>
            <person name="Murat C."/>
            <person name="Payen T."/>
            <person name="Noel B."/>
            <person name="Kuo A."/>
            <person name="Morin E."/>
            <person name="Chen J."/>
            <person name="Kohler A."/>
            <person name="Krizsan K."/>
            <person name="Balestrini R."/>
            <person name="Da Silva C."/>
            <person name="Montanini B."/>
            <person name="Hainaut M."/>
            <person name="Levati E."/>
            <person name="Barry K.W."/>
            <person name="Belfiori B."/>
            <person name="Cichocki N."/>
            <person name="Clum A."/>
            <person name="Dockter R.B."/>
            <person name="Fauchery L."/>
            <person name="Guy J."/>
            <person name="Iotti M."/>
            <person name="Le Tacon F."/>
            <person name="Lindquist E.A."/>
            <person name="Lipzen A."/>
            <person name="Malagnac F."/>
            <person name="Mello A."/>
            <person name="Molinier V."/>
            <person name="Miyauchi S."/>
            <person name="Poulain J."/>
            <person name="Riccioni C."/>
            <person name="Rubini A."/>
            <person name="Sitrit Y."/>
            <person name="Splivallo R."/>
            <person name="Traeger S."/>
            <person name="Wang M."/>
            <person name="Zifcakova L."/>
            <person name="Wipf D."/>
            <person name="Zambonelli A."/>
            <person name="Paolocci F."/>
            <person name="Nowrousian M."/>
            <person name="Ottonello S."/>
            <person name="Baldrian P."/>
            <person name="Spatafora J.W."/>
            <person name="Henrissat B."/>
            <person name="Nagy L.G."/>
            <person name="Aury J.M."/>
            <person name="Wincker P."/>
            <person name="Grigoriev I.V."/>
            <person name="Bonfante P."/>
            <person name="Martin F.M."/>
        </authorList>
    </citation>
    <scope>NUCLEOTIDE SEQUENCE [LARGE SCALE GENOMIC DNA]</scope>
    <source>
        <strain evidence="2 3">CCBAS932</strain>
    </source>
</reference>
<proteinExistence type="predicted"/>
<keyword evidence="3" id="KW-1185">Reference proteome</keyword>
<evidence type="ECO:0000256" key="1">
    <source>
        <dbReference type="SAM" id="MobiDB-lite"/>
    </source>
</evidence>
<dbReference type="InParanoid" id="A0A3N4KKY6"/>
<accession>A0A3N4KKY6</accession>
<dbReference type="Proteomes" id="UP000277580">
    <property type="component" value="Unassembled WGS sequence"/>
</dbReference>
<evidence type="ECO:0000313" key="3">
    <source>
        <dbReference type="Proteomes" id="UP000277580"/>
    </source>
</evidence>
<name>A0A3N4KKY6_9PEZI</name>
<dbReference type="AlphaFoldDB" id="A0A3N4KKY6"/>
<evidence type="ECO:0000313" key="2">
    <source>
        <dbReference type="EMBL" id="RPB06455.1"/>
    </source>
</evidence>
<feature type="compositionally biased region" description="Basic and acidic residues" evidence="1">
    <location>
        <begin position="32"/>
        <end position="46"/>
    </location>
</feature>
<gene>
    <name evidence="2" type="ORF">P167DRAFT_540781</name>
</gene>
<sequence length="96" mass="11509">MGDSSEDVAPNTLLDMADFKFKEWLKEKRLKQEREKEMRQIEEQKRQLQQREQQEKEQQIEKQQQQQQQQQKGKVAAGADPRQRTQSFGNTLAEFE</sequence>
<dbReference type="EMBL" id="ML119340">
    <property type="protein sequence ID" value="RPB06455.1"/>
    <property type="molecule type" value="Genomic_DNA"/>
</dbReference>
<protein>
    <submittedName>
        <fullName evidence="2">Uncharacterized protein</fullName>
    </submittedName>
</protein>